<dbReference type="GO" id="GO:0016491">
    <property type="term" value="F:oxidoreductase activity"/>
    <property type="evidence" value="ECO:0007669"/>
    <property type="project" value="UniProtKB-KW"/>
</dbReference>
<dbReference type="InterPro" id="IPR036291">
    <property type="entry name" value="NAD(P)-bd_dom_sf"/>
</dbReference>
<sequence>MKNIVITGGTSGIGLALARACRDRGDNVLIVAPDPAKGARFIEESEKKEAGKRVFFIAADLSLVSENERVLREVGEIFPTVDALVLCARFFRSYRRVTAEGFEHQFALYYLSRFLLSHGLVGPMQKAGTSAVVNVAGPGISAGRVHWDDVELTRGYDGWEAMFQGGKLNDLLGVAWAAAHGDRGIRYVLQFPGGTRTGLAGEFDPETAAQVEEMKKGATKSAEESIIPIVAVIDGPPAEPLTALWEDRFIGLDGWSFDPAAATRLHRITEDLLARR</sequence>
<evidence type="ECO:0000256" key="1">
    <source>
        <dbReference type="ARBA" id="ARBA00023002"/>
    </source>
</evidence>
<evidence type="ECO:0000313" key="2">
    <source>
        <dbReference type="EMBL" id="PZG56394.1"/>
    </source>
</evidence>
<name>A0A2W2J449_9ACTN</name>
<dbReference type="SUPFAM" id="SSF51735">
    <property type="entry name" value="NAD(P)-binding Rossmann-fold domains"/>
    <property type="match status" value="1"/>
</dbReference>
<dbReference type="Gene3D" id="3.40.50.720">
    <property type="entry name" value="NAD(P)-binding Rossmann-like Domain"/>
    <property type="match status" value="1"/>
</dbReference>
<dbReference type="InterPro" id="IPR052228">
    <property type="entry name" value="Sec_Metab_Biosynth_Oxidored"/>
</dbReference>
<dbReference type="PANTHER" id="PTHR47534:SF3">
    <property type="entry name" value="ALCOHOL DEHYDROGENASE-LIKE C-TERMINAL DOMAIN-CONTAINING PROTEIN"/>
    <property type="match status" value="1"/>
</dbReference>
<gene>
    <name evidence="2" type="ORF">C1I98_01225</name>
</gene>
<accession>A0A2W2J449</accession>
<dbReference type="InterPro" id="IPR002347">
    <property type="entry name" value="SDR_fam"/>
</dbReference>
<dbReference type="AlphaFoldDB" id="A0A2W2J449"/>
<protein>
    <submittedName>
        <fullName evidence="2">Oxidoreductase</fullName>
    </submittedName>
</protein>
<dbReference type="Proteomes" id="UP000248544">
    <property type="component" value="Unassembled WGS sequence"/>
</dbReference>
<dbReference type="EMBL" id="POUA01000005">
    <property type="protein sequence ID" value="PZG56394.1"/>
    <property type="molecule type" value="Genomic_DNA"/>
</dbReference>
<comment type="caution">
    <text evidence="2">The sequence shown here is derived from an EMBL/GenBank/DDBJ whole genome shotgun (WGS) entry which is preliminary data.</text>
</comment>
<dbReference type="PRINTS" id="PR00081">
    <property type="entry name" value="GDHRDH"/>
</dbReference>
<organism evidence="2 3">
    <name type="scientific">Spongiactinospora gelatinilytica</name>
    <dbReference type="NCBI Taxonomy" id="2666298"/>
    <lineage>
        <taxon>Bacteria</taxon>
        <taxon>Bacillati</taxon>
        <taxon>Actinomycetota</taxon>
        <taxon>Actinomycetes</taxon>
        <taxon>Streptosporangiales</taxon>
        <taxon>Streptosporangiaceae</taxon>
        <taxon>Spongiactinospora</taxon>
    </lineage>
</organism>
<keyword evidence="1" id="KW-0560">Oxidoreductase</keyword>
<reference evidence="2 3" key="1">
    <citation type="submission" date="2018-01" db="EMBL/GenBank/DDBJ databases">
        <title>Draft genome sequence of Sphaerisporangium sp. 7K107.</title>
        <authorList>
            <person name="Sahin N."/>
            <person name="Saygin H."/>
            <person name="Ay H."/>
        </authorList>
    </citation>
    <scope>NUCLEOTIDE SEQUENCE [LARGE SCALE GENOMIC DNA]</scope>
    <source>
        <strain evidence="2 3">7K107</strain>
    </source>
</reference>
<evidence type="ECO:0000313" key="3">
    <source>
        <dbReference type="Proteomes" id="UP000248544"/>
    </source>
</evidence>
<dbReference type="RefSeq" id="WP_111165208.1">
    <property type="nucleotide sequence ID" value="NZ_POUA01000005.1"/>
</dbReference>
<proteinExistence type="predicted"/>
<dbReference type="PANTHER" id="PTHR47534">
    <property type="entry name" value="YALI0E05731P"/>
    <property type="match status" value="1"/>
</dbReference>
<keyword evidence="3" id="KW-1185">Reference proteome</keyword>
<dbReference type="Pfam" id="PF00106">
    <property type="entry name" value="adh_short"/>
    <property type="match status" value="1"/>
</dbReference>